<gene>
    <name evidence="2" type="ORF">V5799_000182</name>
</gene>
<reference evidence="2 3" key="1">
    <citation type="journal article" date="2023" name="Arcadia Sci">
        <title>De novo assembly of a long-read Amblyomma americanum tick genome.</title>
        <authorList>
            <person name="Chou S."/>
            <person name="Poskanzer K.E."/>
            <person name="Rollins M."/>
            <person name="Thuy-Boun P.S."/>
        </authorList>
    </citation>
    <scope>NUCLEOTIDE SEQUENCE [LARGE SCALE GENOMIC DNA]</scope>
    <source>
        <strain evidence="2">F_SG_1</strain>
        <tissue evidence="2">Salivary glands</tissue>
    </source>
</reference>
<keyword evidence="1" id="KW-0732">Signal</keyword>
<keyword evidence="3" id="KW-1185">Reference proteome</keyword>
<dbReference type="EMBL" id="JARKHS020035558">
    <property type="protein sequence ID" value="KAK8757116.1"/>
    <property type="molecule type" value="Genomic_DNA"/>
</dbReference>
<organism evidence="2 3">
    <name type="scientific">Amblyomma americanum</name>
    <name type="common">Lone star tick</name>
    <dbReference type="NCBI Taxonomy" id="6943"/>
    <lineage>
        <taxon>Eukaryota</taxon>
        <taxon>Metazoa</taxon>
        <taxon>Ecdysozoa</taxon>
        <taxon>Arthropoda</taxon>
        <taxon>Chelicerata</taxon>
        <taxon>Arachnida</taxon>
        <taxon>Acari</taxon>
        <taxon>Parasitiformes</taxon>
        <taxon>Ixodida</taxon>
        <taxon>Ixodoidea</taxon>
        <taxon>Ixodidae</taxon>
        <taxon>Amblyomminae</taxon>
        <taxon>Amblyomma</taxon>
    </lineage>
</organism>
<accession>A0AAQ4D3S6</accession>
<evidence type="ECO:0008006" key="4">
    <source>
        <dbReference type="Google" id="ProtNLM"/>
    </source>
</evidence>
<evidence type="ECO:0000313" key="2">
    <source>
        <dbReference type="EMBL" id="KAK8757116.1"/>
    </source>
</evidence>
<evidence type="ECO:0000313" key="3">
    <source>
        <dbReference type="Proteomes" id="UP001321473"/>
    </source>
</evidence>
<name>A0AAQ4D3S6_AMBAM</name>
<dbReference type="AlphaFoldDB" id="A0AAQ4D3S6"/>
<feature type="chain" id="PRO_5042930057" description="Secreted protein" evidence="1">
    <location>
        <begin position="21"/>
        <end position="81"/>
    </location>
</feature>
<comment type="caution">
    <text evidence="2">The sequence shown here is derived from an EMBL/GenBank/DDBJ whole genome shotgun (WGS) entry which is preliminary data.</text>
</comment>
<evidence type="ECO:0000256" key="1">
    <source>
        <dbReference type="SAM" id="SignalP"/>
    </source>
</evidence>
<dbReference type="Proteomes" id="UP001321473">
    <property type="component" value="Unassembled WGS sequence"/>
</dbReference>
<protein>
    <recommendedName>
        <fullName evidence="4">Secreted protein</fullName>
    </recommendedName>
</protein>
<proteinExistence type="predicted"/>
<feature type="signal peptide" evidence="1">
    <location>
        <begin position="1"/>
        <end position="20"/>
    </location>
</feature>
<sequence>MKFAVLFLSVLCTLIVATESGPSKWPPAFRLPRRLYCPAWCAVGSKVGSRCEEDCVEKGVVGHFLCFDSSHAVNFKPSEEA</sequence>